<protein>
    <submittedName>
        <fullName evidence="2">Uncharacterized protein</fullName>
    </submittedName>
</protein>
<dbReference type="Proteomes" id="UP001232063">
    <property type="component" value="Unassembled WGS sequence"/>
</dbReference>
<accession>A0AAE3R3L4</accession>
<gene>
    <name evidence="2" type="ORF">QNI22_05375</name>
</gene>
<dbReference type="RefSeq" id="WP_314509591.1">
    <property type="nucleotide sequence ID" value="NZ_JASJOU010000001.1"/>
</dbReference>
<keyword evidence="1" id="KW-0472">Membrane</keyword>
<keyword evidence="3" id="KW-1185">Reference proteome</keyword>
<evidence type="ECO:0000256" key="1">
    <source>
        <dbReference type="SAM" id="Phobius"/>
    </source>
</evidence>
<proteinExistence type="predicted"/>
<dbReference type="AlphaFoldDB" id="A0AAE3R3L4"/>
<comment type="caution">
    <text evidence="2">The sequence shown here is derived from an EMBL/GenBank/DDBJ whole genome shotgun (WGS) entry which is preliminary data.</text>
</comment>
<reference evidence="2" key="1">
    <citation type="submission" date="2023-05" db="EMBL/GenBank/DDBJ databases">
        <authorList>
            <person name="Zhang X."/>
        </authorList>
    </citation>
    <scope>NUCLEOTIDE SEQUENCE</scope>
    <source>
        <strain evidence="2">BD1B2-1</strain>
    </source>
</reference>
<dbReference type="EMBL" id="JASJOU010000001">
    <property type="protein sequence ID" value="MDJ1500062.1"/>
    <property type="molecule type" value="Genomic_DNA"/>
</dbReference>
<keyword evidence="1" id="KW-0812">Transmembrane</keyword>
<evidence type="ECO:0000313" key="2">
    <source>
        <dbReference type="EMBL" id="MDJ1500062.1"/>
    </source>
</evidence>
<sequence length="205" mass="24181">MHLLHANHKRIYYVPGLISLLVLPFLLGKIYFHEKEKQNQRVMNIFWWNPELYVKYPGFIFNPFKIKRNYTHITLTGDYEIDKVKLDYSQIRIREIVQSKDSINGVFFHFSDTAKYWTFVRALDICKIENISDYAPYKNDLCVYYIPPDTLPPLCGGVFGIYTDNKQQVPEEKEKWYHSLTTVPAIQYLIAGFVGFVIIVIANKK</sequence>
<keyword evidence="1" id="KW-1133">Transmembrane helix</keyword>
<feature type="transmembrane region" description="Helical" evidence="1">
    <location>
        <begin position="185"/>
        <end position="202"/>
    </location>
</feature>
<evidence type="ECO:0000313" key="3">
    <source>
        <dbReference type="Proteomes" id="UP001232063"/>
    </source>
</evidence>
<feature type="transmembrane region" description="Helical" evidence="1">
    <location>
        <begin position="12"/>
        <end position="32"/>
    </location>
</feature>
<organism evidence="2 3">
    <name type="scientific">Xanthocytophaga agilis</name>
    <dbReference type="NCBI Taxonomy" id="3048010"/>
    <lineage>
        <taxon>Bacteria</taxon>
        <taxon>Pseudomonadati</taxon>
        <taxon>Bacteroidota</taxon>
        <taxon>Cytophagia</taxon>
        <taxon>Cytophagales</taxon>
        <taxon>Rhodocytophagaceae</taxon>
        <taxon>Xanthocytophaga</taxon>
    </lineage>
</organism>
<name>A0AAE3R3L4_9BACT</name>